<reference evidence="3 4" key="1">
    <citation type="submission" date="2022-09" db="EMBL/GenBank/DDBJ databases">
        <title>Enrichment on poylsaccharides allowed isolation of novel metabolic and taxonomic groups of Haloarchaea.</title>
        <authorList>
            <person name="Sorokin D.Y."/>
            <person name="Elcheninov A.G."/>
            <person name="Khizhniak T.V."/>
            <person name="Kolganova T.V."/>
            <person name="Kublanov I.V."/>
        </authorList>
    </citation>
    <scope>NUCLEOTIDE SEQUENCE [LARGE SCALE GENOMIC DNA]</scope>
    <source>
        <strain evidence="3 4">AArc-curdl1</strain>
    </source>
</reference>
<evidence type="ECO:0000259" key="2">
    <source>
        <dbReference type="Pfam" id="PF00582"/>
    </source>
</evidence>
<dbReference type="Pfam" id="PF00582">
    <property type="entry name" value="Usp"/>
    <property type="match status" value="1"/>
</dbReference>
<dbReference type="PANTHER" id="PTHR46268:SF24">
    <property type="entry name" value="UNIVERSAL STRESS PROTEIN"/>
    <property type="match status" value="1"/>
</dbReference>
<dbReference type="PANTHER" id="PTHR46268">
    <property type="entry name" value="STRESS RESPONSE PROTEIN NHAX"/>
    <property type="match status" value="1"/>
</dbReference>
<sequence>MANTILVPIDGSEHSREALSVAIEEFDDAELIVLHVIEPYNVFSVTENAARDDEVLEERRSERAALLEESREFAADRGVNVRTELMLGSPSRAIVDACEEFDVDHVVMGSRGRTGLSRLVLGSVADTVVKRAPTTVTVVRSS</sequence>
<name>A0AAP2Z527_9EURY</name>
<dbReference type="EMBL" id="JAOPJZ010000001">
    <property type="protein sequence ID" value="MCU4750811.1"/>
    <property type="molecule type" value="Genomic_DNA"/>
</dbReference>
<dbReference type="InterPro" id="IPR006016">
    <property type="entry name" value="UspA"/>
</dbReference>
<dbReference type="PRINTS" id="PR01438">
    <property type="entry name" value="UNVRSLSTRESS"/>
</dbReference>
<evidence type="ECO:0000256" key="1">
    <source>
        <dbReference type="ARBA" id="ARBA00008791"/>
    </source>
</evidence>
<dbReference type="Gene3D" id="3.40.50.620">
    <property type="entry name" value="HUPs"/>
    <property type="match status" value="1"/>
</dbReference>
<evidence type="ECO:0000313" key="4">
    <source>
        <dbReference type="Proteomes" id="UP001321047"/>
    </source>
</evidence>
<comment type="caution">
    <text evidence="3">The sequence shown here is derived from an EMBL/GenBank/DDBJ whole genome shotgun (WGS) entry which is preliminary data.</text>
</comment>
<dbReference type="AlphaFoldDB" id="A0AAP2Z527"/>
<comment type="similarity">
    <text evidence="1">Belongs to the universal stress protein A family.</text>
</comment>
<dbReference type="RefSeq" id="WP_342805947.1">
    <property type="nucleotide sequence ID" value="NZ_JAOPJZ010000001.1"/>
</dbReference>
<gene>
    <name evidence="3" type="ORF">OB919_02250</name>
</gene>
<keyword evidence="4" id="KW-1185">Reference proteome</keyword>
<evidence type="ECO:0000313" key="3">
    <source>
        <dbReference type="EMBL" id="MCU4750811.1"/>
    </source>
</evidence>
<dbReference type="Proteomes" id="UP001321047">
    <property type="component" value="Unassembled WGS sequence"/>
</dbReference>
<accession>A0AAP2Z527</accession>
<dbReference type="CDD" id="cd00293">
    <property type="entry name" value="USP-like"/>
    <property type="match status" value="1"/>
</dbReference>
<dbReference type="InterPro" id="IPR014729">
    <property type="entry name" value="Rossmann-like_a/b/a_fold"/>
</dbReference>
<proteinExistence type="inferred from homology"/>
<feature type="domain" description="UspA" evidence="2">
    <location>
        <begin position="1"/>
        <end position="140"/>
    </location>
</feature>
<organism evidence="3 4">
    <name type="scientific">Natronosalvus hydrolyticus</name>
    <dbReference type="NCBI Taxonomy" id="2979988"/>
    <lineage>
        <taxon>Archaea</taxon>
        <taxon>Methanobacteriati</taxon>
        <taxon>Methanobacteriota</taxon>
        <taxon>Stenosarchaea group</taxon>
        <taxon>Halobacteria</taxon>
        <taxon>Halobacteriales</taxon>
        <taxon>Natrialbaceae</taxon>
        <taxon>Natronosalvus</taxon>
    </lineage>
</organism>
<dbReference type="InterPro" id="IPR006015">
    <property type="entry name" value="Universal_stress_UspA"/>
</dbReference>
<protein>
    <submittedName>
        <fullName evidence="3">Universal stress protein</fullName>
    </submittedName>
</protein>
<dbReference type="SUPFAM" id="SSF52402">
    <property type="entry name" value="Adenine nucleotide alpha hydrolases-like"/>
    <property type="match status" value="1"/>
</dbReference>